<reference evidence="2" key="1">
    <citation type="journal article" date="2014" name="PLoS Negl. Trop. Dis.">
        <title>An updated insight into the Sialotranscriptome of Triatoma infestans: developmental stage and geographic variations.</title>
        <authorList>
            <person name="Schwarz A."/>
            <person name="Medrano-Mercado N."/>
            <person name="Schaub G.A."/>
            <person name="Struchiner C.J."/>
            <person name="Bargues M.D."/>
            <person name="Levy M.Z."/>
            <person name="Ribeiro J.M."/>
        </authorList>
    </citation>
    <scope>NUCLEOTIDE SEQUENCE</scope>
    <source>
        <strain evidence="2">Chile</strain>
        <tissue evidence="2">Salivary glands</tissue>
    </source>
</reference>
<keyword evidence="1" id="KW-1133">Transmembrane helix</keyword>
<feature type="transmembrane region" description="Helical" evidence="1">
    <location>
        <begin position="12"/>
        <end position="27"/>
    </location>
</feature>
<evidence type="ECO:0000313" key="2">
    <source>
        <dbReference type="EMBL" id="JAC16666.1"/>
    </source>
</evidence>
<dbReference type="AlphaFoldDB" id="A0A023F545"/>
<keyword evidence="1" id="KW-0812">Transmembrane</keyword>
<feature type="non-terminal residue" evidence="2">
    <location>
        <position position="68"/>
    </location>
</feature>
<dbReference type="EMBL" id="GBBI01002046">
    <property type="protein sequence ID" value="JAC16666.1"/>
    <property type="molecule type" value="mRNA"/>
</dbReference>
<organism evidence="2">
    <name type="scientific">Triatoma infestans</name>
    <name type="common">Assassin bug</name>
    <dbReference type="NCBI Taxonomy" id="30076"/>
    <lineage>
        <taxon>Eukaryota</taxon>
        <taxon>Metazoa</taxon>
        <taxon>Ecdysozoa</taxon>
        <taxon>Arthropoda</taxon>
        <taxon>Hexapoda</taxon>
        <taxon>Insecta</taxon>
        <taxon>Pterygota</taxon>
        <taxon>Neoptera</taxon>
        <taxon>Paraneoptera</taxon>
        <taxon>Hemiptera</taxon>
        <taxon>Heteroptera</taxon>
        <taxon>Panheteroptera</taxon>
        <taxon>Cimicomorpha</taxon>
        <taxon>Reduviidae</taxon>
        <taxon>Triatominae</taxon>
        <taxon>Triatoma</taxon>
    </lineage>
</organism>
<accession>A0A023F545</accession>
<proteinExistence type="evidence at transcript level"/>
<keyword evidence="1" id="KW-0472">Membrane</keyword>
<sequence>MILCYFVIKIAYLYRHVFLMFGFIWPAKTTETLPSLEHVQFILIFLEKTAQLTFYLLIMIGYQKLIFR</sequence>
<evidence type="ECO:0000256" key="1">
    <source>
        <dbReference type="SAM" id="Phobius"/>
    </source>
</evidence>
<feature type="transmembrane region" description="Helical" evidence="1">
    <location>
        <begin position="39"/>
        <end position="62"/>
    </location>
</feature>
<name>A0A023F545_TRIIF</name>
<protein>
    <submittedName>
        <fullName evidence="2">Putative secreted peptide</fullName>
    </submittedName>
</protein>